<dbReference type="GO" id="GO:0060070">
    <property type="term" value="P:canonical Wnt signaling pathway"/>
    <property type="evidence" value="ECO:0007669"/>
    <property type="project" value="TreeGrafter"/>
</dbReference>
<feature type="region of interest" description="Disordered" evidence="14">
    <location>
        <begin position="1435"/>
        <end position="1457"/>
    </location>
</feature>
<evidence type="ECO:0000256" key="12">
    <source>
        <dbReference type="ARBA" id="ARBA00080285"/>
    </source>
</evidence>
<keyword evidence="16" id="KW-1185">Reference proteome</keyword>
<dbReference type="SUPFAM" id="SSF47095">
    <property type="entry name" value="HMG-box"/>
    <property type="match status" value="1"/>
</dbReference>
<keyword evidence="3" id="KW-0879">Wnt signaling pathway</keyword>
<feature type="domain" description="HMG box" evidence="15">
    <location>
        <begin position="1360"/>
        <end position="1428"/>
    </location>
</feature>
<dbReference type="RefSeq" id="XP_019846822.1">
    <property type="nucleotide sequence ID" value="XM_019991263.2"/>
</dbReference>
<evidence type="ECO:0000313" key="18">
    <source>
        <dbReference type="RefSeq" id="XP_029408018.1"/>
    </source>
</evidence>
<evidence type="ECO:0000313" key="17">
    <source>
        <dbReference type="RefSeq" id="XP_019846822.1"/>
    </source>
</evidence>
<feature type="compositionally biased region" description="Polar residues" evidence="14">
    <location>
        <begin position="1083"/>
        <end position="1102"/>
    </location>
</feature>
<keyword evidence="4" id="KW-0217">Developmental protein</keyword>
<dbReference type="KEGG" id="bdr:105231504"/>
<dbReference type="GO" id="GO:0072091">
    <property type="term" value="P:regulation of stem cell proliferation"/>
    <property type="evidence" value="ECO:0007669"/>
    <property type="project" value="UniProtKB-ARBA"/>
</dbReference>
<dbReference type="PANTHER" id="PTHR10373">
    <property type="entry name" value="TRANSCRIPTION FACTOR 7 FAMILY MEMBER"/>
    <property type="match status" value="1"/>
</dbReference>
<dbReference type="GO" id="GO:0010628">
    <property type="term" value="P:positive regulation of gene expression"/>
    <property type="evidence" value="ECO:0007669"/>
    <property type="project" value="UniProtKB-ARBA"/>
</dbReference>
<dbReference type="GO" id="GO:0001228">
    <property type="term" value="F:DNA-binding transcription activator activity, RNA polymerase II-specific"/>
    <property type="evidence" value="ECO:0007669"/>
    <property type="project" value="UniProtKB-ARBA"/>
</dbReference>
<evidence type="ECO:0000313" key="16">
    <source>
        <dbReference type="Proteomes" id="UP001652620"/>
    </source>
</evidence>
<evidence type="ECO:0000256" key="7">
    <source>
        <dbReference type="ARBA" id="ARBA00023159"/>
    </source>
</evidence>
<gene>
    <name evidence="17 18" type="primary">LOC105228142</name>
    <name evidence="19" type="synonym">LOC105231504</name>
</gene>
<dbReference type="RefSeq" id="XP_049315942.1">
    <property type="nucleotide sequence ID" value="XM_049459985.1"/>
</dbReference>
<evidence type="ECO:0000256" key="2">
    <source>
        <dbReference type="ARBA" id="ARBA00006569"/>
    </source>
</evidence>
<name>A0A6J0RIK7_BACDO</name>
<keyword evidence="8" id="KW-0804">Transcription</keyword>
<keyword evidence="6 13" id="KW-0238">DNA-binding</keyword>
<feature type="region of interest" description="Disordered" evidence="14">
    <location>
        <begin position="627"/>
        <end position="653"/>
    </location>
</feature>
<dbReference type="PANTHER" id="PTHR10373:SF38">
    <property type="entry name" value="PROTEIN PANGOLIN, ISOFORM J"/>
    <property type="match status" value="1"/>
</dbReference>
<dbReference type="InterPro" id="IPR024940">
    <property type="entry name" value="TCF/LEF"/>
</dbReference>
<dbReference type="PROSITE" id="PS50118">
    <property type="entry name" value="HMG_BOX_2"/>
    <property type="match status" value="1"/>
</dbReference>
<dbReference type="Gene3D" id="1.10.30.10">
    <property type="entry name" value="High mobility group box domain"/>
    <property type="match status" value="1"/>
</dbReference>
<dbReference type="SMART" id="SM00398">
    <property type="entry name" value="HMG"/>
    <property type="match status" value="1"/>
</dbReference>
<keyword evidence="4" id="KW-0709">Segmentation polarity protein</keyword>
<feature type="DNA-binding region" description="HMG box" evidence="13">
    <location>
        <begin position="1360"/>
        <end position="1428"/>
    </location>
</feature>
<dbReference type="SMART" id="SM01366">
    <property type="entry name" value="c-clamp"/>
    <property type="match status" value="1"/>
</dbReference>
<dbReference type="GO" id="GO:0007367">
    <property type="term" value="P:segment polarity determination"/>
    <property type="evidence" value="ECO:0007669"/>
    <property type="project" value="UniProtKB-KW"/>
</dbReference>
<evidence type="ECO:0000256" key="4">
    <source>
        <dbReference type="ARBA" id="ARBA00022716"/>
    </source>
</evidence>
<feature type="compositionally biased region" description="Low complexity" evidence="14">
    <location>
        <begin position="631"/>
        <end position="651"/>
    </location>
</feature>
<feature type="region of interest" description="Disordered" evidence="14">
    <location>
        <begin position="1060"/>
        <end position="1117"/>
    </location>
</feature>
<dbReference type="GO" id="GO:0045892">
    <property type="term" value="P:negative regulation of DNA-templated transcription"/>
    <property type="evidence" value="ECO:0007669"/>
    <property type="project" value="UniProtKB-ARBA"/>
</dbReference>
<dbReference type="GO" id="GO:0000785">
    <property type="term" value="C:chromatin"/>
    <property type="evidence" value="ECO:0007669"/>
    <property type="project" value="TreeGrafter"/>
</dbReference>
<dbReference type="GO" id="GO:0007500">
    <property type="term" value="P:mesodermal cell fate determination"/>
    <property type="evidence" value="ECO:0007669"/>
    <property type="project" value="UniProtKB-ARBA"/>
</dbReference>
<comment type="similarity">
    <text evidence="2">Belongs to the TCF/LEF family.</text>
</comment>
<dbReference type="GO" id="GO:0019900">
    <property type="term" value="F:kinase binding"/>
    <property type="evidence" value="ECO:0007669"/>
    <property type="project" value="UniProtKB-ARBA"/>
</dbReference>
<evidence type="ECO:0000256" key="11">
    <source>
        <dbReference type="ARBA" id="ARBA00061799"/>
    </source>
</evidence>
<comment type="function">
    <text evidence="10">Segment polarity protein. Functions together with arm to transduce the Wingless (Wg) signal in embryos and in developing adult tissues. Acts as a transcriptional activator, but in the absence of arm, it binds to gro and acts as a transcriptional repressor of wg-responsive genes.</text>
</comment>
<dbReference type="InterPro" id="IPR009071">
    <property type="entry name" value="HMG_box_dom"/>
</dbReference>
<evidence type="ECO:0000256" key="3">
    <source>
        <dbReference type="ARBA" id="ARBA00022687"/>
    </source>
</evidence>
<feature type="compositionally biased region" description="Acidic residues" evidence="14">
    <location>
        <begin position="1502"/>
        <end position="1513"/>
    </location>
</feature>
<evidence type="ECO:0000256" key="10">
    <source>
        <dbReference type="ARBA" id="ARBA00053480"/>
    </source>
</evidence>
<dbReference type="GO" id="GO:0007476">
    <property type="term" value="P:imaginal disc-derived wing morphogenesis"/>
    <property type="evidence" value="ECO:0007669"/>
    <property type="project" value="UniProtKB-ARBA"/>
</dbReference>
<evidence type="ECO:0000256" key="14">
    <source>
        <dbReference type="SAM" id="MobiDB-lite"/>
    </source>
</evidence>
<dbReference type="GO" id="GO:0007435">
    <property type="term" value="P:salivary gland morphogenesis"/>
    <property type="evidence" value="ECO:0007669"/>
    <property type="project" value="UniProtKB-ARBA"/>
</dbReference>
<feature type="compositionally biased region" description="Low complexity" evidence="14">
    <location>
        <begin position="1584"/>
        <end position="1643"/>
    </location>
</feature>
<evidence type="ECO:0000256" key="6">
    <source>
        <dbReference type="ARBA" id="ARBA00023125"/>
    </source>
</evidence>
<dbReference type="Pfam" id="PF00505">
    <property type="entry name" value="HMG_box"/>
    <property type="match status" value="1"/>
</dbReference>
<dbReference type="GO" id="GO:1990907">
    <property type="term" value="C:beta-catenin-TCF complex"/>
    <property type="evidence" value="ECO:0007669"/>
    <property type="project" value="TreeGrafter"/>
</dbReference>
<evidence type="ECO:0000313" key="19">
    <source>
        <dbReference type="RefSeq" id="XP_049315942.1"/>
    </source>
</evidence>
<comment type="subcellular location">
    <subcellularLocation>
        <location evidence="1">Nucleus</location>
    </subcellularLocation>
</comment>
<dbReference type="GO" id="GO:0035277">
    <property type="term" value="P:spiracle morphogenesis, open tracheal system"/>
    <property type="evidence" value="ECO:0007669"/>
    <property type="project" value="UniProtKB-ARBA"/>
</dbReference>
<dbReference type="RefSeq" id="XP_029408018.1">
    <property type="nucleotide sequence ID" value="XM_029552158.1"/>
</dbReference>
<feature type="region of interest" description="Disordered" evidence="14">
    <location>
        <begin position="1337"/>
        <end position="1359"/>
    </location>
</feature>
<dbReference type="CDD" id="cd21996">
    <property type="entry name" value="HMG-box_TCF7-like"/>
    <property type="match status" value="1"/>
</dbReference>
<accession>A0A6J0RIK7</accession>
<evidence type="ECO:0000256" key="5">
    <source>
        <dbReference type="ARBA" id="ARBA00023015"/>
    </source>
</evidence>
<organism evidence="16 17">
    <name type="scientific">Bactrocera dorsalis</name>
    <name type="common">Oriental fruit fly</name>
    <name type="synonym">Dacus dorsalis</name>
    <dbReference type="NCBI Taxonomy" id="27457"/>
    <lineage>
        <taxon>Eukaryota</taxon>
        <taxon>Metazoa</taxon>
        <taxon>Ecdysozoa</taxon>
        <taxon>Arthropoda</taxon>
        <taxon>Hexapoda</taxon>
        <taxon>Insecta</taxon>
        <taxon>Pterygota</taxon>
        <taxon>Neoptera</taxon>
        <taxon>Endopterygota</taxon>
        <taxon>Diptera</taxon>
        <taxon>Brachycera</taxon>
        <taxon>Muscomorpha</taxon>
        <taxon>Tephritoidea</taxon>
        <taxon>Tephritidae</taxon>
        <taxon>Bactrocera</taxon>
        <taxon>Bactrocera</taxon>
    </lineage>
</organism>
<dbReference type="GO" id="GO:0001222">
    <property type="term" value="F:transcription corepressor binding"/>
    <property type="evidence" value="ECO:0007669"/>
    <property type="project" value="UniProtKB-ARBA"/>
</dbReference>
<feature type="compositionally biased region" description="Basic and acidic residues" evidence="14">
    <location>
        <begin position="1065"/>
        <end position="1082"/>
    </location>
</feature>
<dbReference type="OrthoDB" id="2307332at2759"/>
<evidence type="ECO:0000256" key="13">
    <source>
        <dbReference type="PROSITE-ProRule" id="PRU00267"/>
    </source>
</evidence>
<comment type="subunit">
    <text evidence="11">Binds to the beta-catenin homolog arm or to gro.</text>
</comment>
<evidence type="ECO:0000256" key="1">
    <source>
        <dbReference type="ARBA" id="ARBA00004123"/>
    </source>
</evidence>
<keyword evidence="5" id="KW-0805">Transcription regulation</keyword>
<keyword evidence="7" id="KW-0010">Activator</keyword>
<dbReference type="GO" id="GO:0000978">
    <property type="term" value="F:RNA polymerase II cis-regulatory region sequence-specific DNA binding"/>
    <property type="evidence" value="ECO:0007669"/>
    <property type="project" value="TreeGrafter"/>
</dbReference>
<dbReference type="FunFam" id="1.10.30.10:FF:000001">
    <property type="entry name" value="transcription factor 7 isoform X2"/>
    <property type="match status" value="1"/>
</dbReference>
<reference evidence="17 18" key="1">
    <citation type="submission" date="2025-04" db="UniProtKB">
        <authorList>
            <consortium name="RefSeq"/>
        </authorList>
    </citation>
    <scope>IDENTIFICATION</scope>
    <source>
        <strain evidence="17 18">Punador</strain>
        <tissue evidence="19">Adult</tissue>
    </source>
</reference>
<evidence type="ECO:0000256" key="8">
    <source>
        <dbReference type="ARBA" id="ARBA00023163"/>
    </source>
</evidence>
<evidence type="ECO:0000256" key="9">
    <source>
        <dbReference type="ARBA" id="ARBA00023242"/>
    </source>
</evidence>
<proteinExistence type="inferred from homology"/>
<dbReference type="Proteomes" id="UP001652620">
    <property type="component" value="Chromosome 6"/>
</dbReference>
<sequence>MCRCFPTPSTLLPILLNEPDTNKTTTQSQSSVDSLERSCADPMAMAAHTLLVASTDYVMPTTDSIKNNNNDEVRNSNINVLNQQNKCSVSNNIDQVIPASETLNSYPSVHVLPILVDMHSSHDDSLKLAASPVQSKSFSEDITDIDHIYACDRDCITKQLVDEKLCSSTDLSGSPGHETNTHKLLTNHTRSYFEHDFKQQVAPVVLIPQDHHPQHQQKYSQTQVTQANNEVINGKEIDITNREHQAVNSNNASANGGLCGTSSETNVVEADTRRNIPVLDVLLNDEQSKNMFKHLSPPKMGLAQESTHVVAVQKNIGPNAVPVGQDNFPPPNDCIIPVGSSTFLYEKESQLLTKLFATDLVIPKCYTPTSAVNCFHVDAEDIGGPNKSGNRSQHSNDMLDNAKEKHDVDLSMQSARSTLPSTEATKQLNVPPAALNLLTEILLLQQDYQHKQQSELLGSAPNNANIATALQKDQLHMNKLSTASPLSAPLALPFPFQLPLPLSLSLPLPLPLPLSMPPMPILDNTKNINSSNSISKQYNFEEPAFLTGDSTDECKDQIYLKSKHEPATHREHQQKSTASSQQQASNHFLTTQFLYSRLLPALADNLRERDLHMIDCAPSISMLNTLASSTEPSENDSNNNRNNLPNDNSENVDTKSAFDTVTLSPKQINTQYTSTPNLPTDISRTDRFSSILTNKNATSTNLSGTELLSAQEAALTQAQIQLDKYLGLSNQFIELTQNNLTISEKLTAHIVPHVWENMQQSKQLIHSTQTQLSLLRRQCASAKFYYERTMRRLYSSDYKYLSQLQERKKPSAYSSSWCPNNIVTRAAVIAAMAAASELQPLPTNTFVKTECSISGKSEITDKECERALDKSQTLLEIETVIERYVKAVCKNSEDADAVANEISGSDFEPRSDDNYANTRTAVYSSSGIANNYDGECEFECNANVKRGNKTSPPFTVGSNKNWRLLEASSPICFWHPDNRGLSVNEGVISASEIILECAALSVQAHMQDSSIVVNEMVGERTSTTSHECERGAITENSEHTTTDGETFQGLLLRRVLNQRSGSYNGDHDTEVIKNTNNEKKEIQQSPSGSPMAVNATNSPNMLTPTSTPTTTPTPPNISAAVVGKNHRKSNYAHHLEPSISPATTNLTHKKALFYEQSNSQTLRQCYSSNNGGDIANNNTNDINMDNKIESSKKLEALQVIQATSESPASPSVAVNIGHNKKNHQHQQQYTLHQPQQQQAAFSGCSSSSTGGSGSGCLYGLNAPSSSTNSGKTTAAVAALQERAFANIFKARFNALTAAAVMNATVGISAAAAAASVIDGPYDLSIGRKANQANLDSKISTANPQGNECKDNSNEKKKPHIKKPLNAFMLYMKEMRAKVVAECTLKESAAINQILGRRWHELSREEQSKYYEKARQERQLHMELYPGWSARDNYGYVSKKKKRKKDRSPADSGGNNMKKCRARFGLDQQNQWCKPCRRKKKCIRYMEGLRGSTGISGTKDDSFQDLDDLDDNASDDNLGSLGSIDDNNKTPDDDTESLNHSLSSPGCQSGLSSLQSPSTSMTSPLNLLPSPATPSTVGLPFGLADSQQDQNVQSQQQLQQPNSDIDSGAQQIRMQQSSQHQIHLSQHQHFLQQHQSHPHTTSSHNGIYEHAERSFICSGSIDVGRSTIISPSLSNKSSSGICISSNNTLINTSSSASGVTTTAAFTERTMRSLLNPSPSDLLLNNNCFPPSGLESSTGAIVSIEHILSNANKLSGSAPNTTTTNTEGNRANDDLNGFISFNNNSDPSFTNNTANNSACENNSMAVTSTQLVSVTVKPLPAAVVAKSTVSSSASSAPSSLVDDTFEKAVAPTQRNPIGANPHDINNPLSINQLTKCSESTSNTNKNIVTTTHNNFKNIVATVDNNSNSSCFDNISTASCSNTNGIAAKKYNHNNQQLPKQLALRISSTTSSPQQQQLATTCLLPPVPQHYQHQFHLHTTTGPPTSPTHHRASHRHSHVHPPLFNQHFQQFSHHLASVAAAAAAANVHIPNILSAAVVKPNNSMQRNTTSVVIANEAAATTISEAIETTAENKACTESVGNMTALKCRASETTVATTTTMSGTTTVTTKTLPVLTADNTALLNVSTTASGNENGAISVT</sequence>
<keyword evidence="9 13" id="KW-0539">Nucleus</keyword>
<dbReference type="InterPro" id="IPR036910">
    <property type="entry name" value="HMG_box_dom_sf"/>
</dbReference>
<evidence type="ECO:0000259" key="15">
    <source>
        <dbReference type="PROSITE" id="PS50118"/>
    </source>
</evidence>
<feature type="compositionally biased region" description="Low complexity" evidence="14">
    <location>
        <begin position="1540"/>
        <end position="1564"/>
    </location>
</feature>
<protein>
    <recommendedName>
        <fullName evidence="12">dTCF</fullName>
    </recommendedName>
</protein>
<feature type="region of interest" description="Disordered" evidence="14">
    <location>
        <begin position="1492"/>
        <end position="1644"/>
    </location>
</feature>